<keyword evidence="2" id="KW-0812">Transmembrane</keyword>
<dbReference type="EMBL" id="CP036279">
    <property type="protein sequence ID" value="QDU61579.1"/>
    <property type="molecule type" value="Genomic_DNA"/>
</dbReference>
<gene>
    <name evidence="3" type="primary">ybaN</name>
    <name evidence="3" type="ORF">Pan216_24400</name>
</gene>
<name>A0A518B3K9_9BACT</name>
<sequence length="170" mass="18231">MIDANQCWNVPRDPDEANRDPRVSAQPVAVAAETDSISVAPVPDAMSVPRRAFSLMLAGVFFTLGLLGALLPLLPATPFLLLTSYFLARSSPRLQAALLRSRFVGPILVDWESRGGIRQHVRIKSIVIVLLAVALTIYWSGASLPIGLATIGLASIGILVILRLPAVREA</sequence>
<protein>
    <submittedName>
        <fullName evidence="3">Inner membrane protein YbaN</fullName>
    </submittedName>
</protein>
<dbReference type="RefSeq" id="WP_145258152.1">
    <property type="nucleotide sequence ID" value="NZ_CP036279.1"/>
</dbReference>
<evidence type="ECO:0000313" key="3">
    <source>
        <dbReference type="EMBL" id="QDU61579.1"/>
    </source>
</evidence>
<keyword evidence="2" id="KW-1133">Transmembrane helix</keyword>
<evidence type="ECO:0000256" key="2">
    <source>
        <dbReference type="SAM" id="Phobius"/>
    </source>
</evidence>
<dbReference type="Proteomes" id="UP000317093">
    <property type="component" value="Chromosome"/>
</dbReference>
<reference evidence="3 4" key="1">
    <citation type="submission" date="2019-02" db="EMBL/GenBank/DDBJ databases">
        <title>Deep-cultivation of Planctomycetes and their phenomic and genomic characterization uncovers novel biology.</title>
        <authorList>
            <person name="Wiegand S."/>
            <person name="Jogler M."/>
            <person name="Boedeker C."/>
            <person name="Pinto D."/>
            <person name="Vollmers J."/>
            <person name="Rivas-Marin E."/>
            <person name="Kohn T."/>
            <person name="Peeters S.H."/>
            <person name="Heuer A."/>
            <person name="Rast P."/>
            <person name="Oberbeckmann S."/>
            <person name="Bunk B."/>
            <person name="Jeske O."/>
            <person name="Meyerdierks A."/>
            <person name="Storesund J.E."/>
            <person name="Kallscheuer N."/>
            <person name="Luecker S."/>
            <person name="Lage O.M."/>
            <person name="Pohl T."/>
            <person name="Merkel B.J."/>
            <person name="Hornburger P."/>
            <person name="Mueller R.-W."/>
            <person name="Bruemmer F."/>
            <person name="Labrenz M."/>
            <person name="Spormann A.M."/>
            <person name="Op den Camp H."/>
            <person name="Overmann J."/>
            <person name="Amann R."/>
            <person name="Jetten M.S.M."/>
            <person name="Mascher T."/>
            <person name="Medema M.H."/>
            <person name="Devos D.P."/>
            <person name="Kaster A.-K."/>
            <person name="Ovreas L."/>
            <person name="Rohde M."/>
            <person name="Galperin M.Y."/>
            <person name="Jogler C."/>
        </authorList>
    </citation>
    <scope>NUCLEOTIDE SEQUENCE [LARGE SCALE GENOMIC DNA]</scope>
    <source>
        <strain evidence="3 4">Pan216</strain>
    </source>
</reference>
<dbReference type="PANTHER" id="PTHR35813">
    <property type="entry name" value="INNER MEMBRANE PROTEIN YBAN"/>
    <property type="match status" value="1"/>
</dbReference>
<proteinExistence type="predicted"/>
<organism evidence="3 4">
    <name type="scientific">Kolteria novifilia</name>
    <dbReference type="NCBI Taxonomy" id="2527975"/>
    <lineage>
        <taxon>Bacteria</taxon>
        <taxon>Pseudomonadati</taxon>
        <taxon>Planctomycetota</taxon>
        <taxon>Planctomycetia</taxon>
        <taxon>Kolteriales</taxon>
        <taxon>Kolteriaceae</taxon>
        <taxon>Kolteria</taxon>
    </lineage>
</organism>
<dbReference type="GO" id="GO:0005886">
    <property type="term" value="C:plasma membrane"/>
    <property type="evidence" value="ECO:0007669"/>
    <property type="project" value="TreeGrafter"/>
</dbReference>
<dbReference type="AlphaFoldDB" id="A0A518B3K9"/>
<keyword evidence="4" id="KW-1185">Reference proteome</keyword>
<feature type="transmembrane region" description="Helical" evidence="2">
    <location>
        <begin position="146"/>
        <end position="166"/>
    </location>
</feature>
<dbReference type="Pfam" id="PF04304">
    <property type="entry name" value="DUF454"/>
    <property type="match status" value="1"/>
</dbReference>
<feature type="transmembrane region" description="Helical" evidence="2">
    <location>
        <begin position="123"/>
        <end position="140"/>
    </location>
</feature>
<accession>A0A518B3K9</accession>
<dbReference type="PANTHER" id="PTHR35813:SF1">
    <property type="entry name" value="INNER MEMBRANE PROTEIN YBAN"/>
    <property type="match status" value="1"/>
</dbReference>
<keyword evidence="2" id="KW-0472">Membrane</keyword>
<dbReference type="OrthoDB" id="5690292at2"/>
<feature type="transmembrane region" description="Helical" evidence="2">
    <location>
        <begin position="53"/>
        <end position="74"/>
    </location>
</feature>
<evidence type="ECO:0000313" key="4">
    <source>
        <dbReference type="Proteomes" id="UP000317093"/>
    </source>
</evidence>
<dbReference type="KEGG" id="knv:Pan216_24400"/>
<evidence type="ECO:0000256" key="1">
    <source>
        <dbReference type="SAM" id="MobiDB-lite"/>
    </source>
</evidence>
<feature type="region of interest" description="Disordered" evidence="1">
    <location>
        <begin position="1"/>
        <end position="24"/>
    </location>
</feature>
<dbReference type="InterPro" id="IPR007401">
    <property type="entry name" value="DUF454"/>
</dbReference>
<feature type="compositionally biased region" description="Basic and acidic residues" evidence="1">
    <location>
        <begin position="12"/>
        <end position="22"/>
    </location>
</feature>